<sequence>MNYKAGATLAVAALAVGLAGCADDSAQAEGLTRVTFAVADQSLSATSASYATVPDAMGYFKEEGLQVDMQPVETALSAIQSVASGNSFCTYGSTFNALQTVKDDPSLVVVGTTTGNIFRVIAPASLGITESKDLAGKTIGVSSLTSIATDVASIGMRKDGVEPGADQFLAVGYGAQTAQAFKNGDIQAYSGFDGPNLVVESLLGEDVVDVASDTDSLTGTSSLVCRKDDVKNKPEMVAGLWRAFFKAAVFSRENPKAAVQMHWEKFPASKPTSGDSEANIAMAASQLELRMETTGQTGSAGQYGQQEDSDMERLIMEGVDGGILDGAVADYPLDKVFDYSLVSQYNDFDEDAVIQQAKEWVQK</sequence>
<dbReference type="Gene3D" id="3.40.190.10">
    <property type="entry name" value="Periplasmic binding protein-like II"/>
    <property type="match status" value="2"/>
</dbReference>
<evidence type="ECO:0000256" key="1">
    <source>
        <dbReference type="SAM" id="SignalP"/>
    </source>
</evidence>
<dbReference type="Proteomes" id="UP001500752">
    <property type="component" value="Unassembled WGS sequence"/>
</dbReference>
<dbReference type="PANTHER" id="PTHR31528">
    <property type="entry name" value="4-AMINO-5-HYDROXYMETHYL-2-METHYLPYRIMIDINE PHOSPHATE SYNTHASE THI11-RELATED"/>
    <property type="match status" value="1"/>
</dbReference>
<dbReference type="InterPro" id="IPR027939">
    <property type="entry name" value="NMT1/THI5"/>
</dbReference>
<keyword evidence="1" id="KW-0732">Signal</keyword>
<protein>
    <submittedName>
        <fullName evidence="3">ABC transporter substrate-binding protein</fullName>
    </submittedName>
</protein>
<name>A0ABP7C2G6_9MICC</name>
<proteinExistence type="predicted"/>
<dbReference type="PANTHER" id="PTHR31528:SF3">
    <property type="entry name" value="THIAMINE BIOSYNTHESIS PROTEIN HI_0357-RELATED"/>
    <property type="match status" value="1"/>
</dbReference>
<feature type="domain" description="SsuA/THI5-like" evidence="2">
    <location>
        <begin position="56"/>
        <end position="258"/>
    </location>
</feature>
<feature type="chain" id="PRO_5046339859" evidence="1">
    <location>
        <begin position="29"/>
        <end position="363"/>
    </location>
</feature>
<feature type="signal peptide" evidence="1">
    <location>
        <begin position="1"/>
        <end position="28"/>
    </location>
</feature>
<organism evidence="3 4">
    <name type="scientific">Arthrobacter ginkgonis</name>
    <dbReference type="NCBI Taxonomy" id="1630594"/>
    <lineage>
        <taxon>Bacteria</taxon>
        <taxon>Bacillati</taxon>
        <taxon>Actinomycetota</taxon>
        <taxon>Actinomycetes</taxon>
        <taxon>Micrococcales</taxon>
        <taxon>Micrococcaceae</taxon>
        <taxon>Arthrobacter</taxon>
    </lineage>
</organism>
<comment type="caution">
    <text evidence="3">The sequence shown here is derived from an EMBL/GenBank/DDBJ whole genome shotgun (WGS) entry which is preliminary data.</text>
</comment>
<reference evidence="4" key="1">
    <citation type="journal article" date="2019" name="Int. J. Syst. Evol. Microbiol.">
        <title>The Global Catalogue of Microorganisms (GCM) 10K type strain sequencing project: providing services to taxonomists for standard genome sequencing and annotation.</title>
        <authorList>
            <consortium name="The Broad Institute Genomics Platform"/>
            <consortium name="The Broad Institute Genome Sequencing Center for Infectious Disease"/>
            <person name="Wu L."/>
            <person name="Ma J."/>
        </authorList>
    </citation>
    <scope>NUCLEOTIDE SEQUENCE [LARGE SCALE GENOMIC DNA]</scope>
    <source>
        <strain evidence="4">JCM 30742</strain>
    </source>
</reference>
<gene>
    <name evidence="3" type="ORF">GCM10023081_14000</name>
</gene>
<evidence type="ECO:0000313" key="3">
    <source>
        <dbReference type="EMBL" id="GAA3676908.1"/>
    </source>
</evidence>
<dbReference type="InterPro" id="IPR015168">
    <property type="entry name" value="SsuA/THI5"/>
</dbReference>
<dbReference type="SUPFAM" id="SSF53850">
    <property type="entry name" value="Periplasmic binding protein-like II"/>
    <property type="match status" value="1"/>
</dbReference>
<evidence type="ECO:0000259" key="2">
    <source>
        <dbReference type="Pfam" id="PF09084"/>
    </source>
</evidence>
<dbReference type="EMBL" id="BAABEO010000009">
    <property type="protein sequence ID" value="GAA3676908.1"/>
    <property type="molecule type" value="Genomic_DNA"/>
</dbReference>
<evidence type="ECO:0000313" key="4">
    <source>
        <dbReference type="Proteomes" id="UP001500752"/>
    </source>
</evidence>
<keyword evidence="4" id="KW-1185">Reference proteome</keyword>
<dbReference type="Pfam" id="PF09084">
    <property type="entry name" value="NMT1"/>
    <property type="match status" value="1"/>
</dbReference>
<accession>A0ABP7C2G6</accession>
<dbReference type="RefSeq" id="WP_345149565.1">
    <property type="nucleotide sequence ID" value="NZ_BAABEO010000009.1"/>
</dbReference>
<dbReference type="PROSITE" id="PS51257">
    <property type="entry name" value="PROKAR_LIPOPROTEIN"/>
    <property type="match status" value="1"/>
</dbReference>